<keyword evidence="1" id="KW-0808">Transferase</keyword>
<keyword evidence="2" id="KW-0418">Kinase</keyword>
<dbReference type="GO" id="GO:0016301">
    <property type="term" value="F:kinase activity"/>
    <property type="evidence" value="ECO:0007669"/>
    <property type="project" value="UniProtKB-KW"/>
</dbReference>
<evidence type="ECO:0000313" key="8">
    <source>
        <dbReference type="Proteomes" id="UP000238217"/>
    </source>
</evidence>
<dbReference type="InterPro" id="IPR050482">
    <property type="entry name" value="Sensor_HK_TwoCompSys"/>
</dbReference>
<dbReference type="GO" id="GO:0000160">
    <property type="term" value="P:phosphorelay signal transduction system"/>
    <property type="evidence" value="ECO:0007669"/>
    <property type="project" value="UniProtKB-KW"/>
</dbReference>
<evidence type="ECO:0000256" key="5">
    <source>
        <dbReference type="SAM" id="Phobius"/>
    </source>
</evidence>
<proteinExistence type="predicted"/>
<name>A0A2T0YS02_9MICC</name>
<accession>A0A2T0YS02</accession>
<dbReference type="Gene3D" id="3.30.565.10">
    <property type="entry name" value="Histidine kinase-like ATPase, C-terminal domain"/>
    <property type="match status" value="1"/>
</dbReference>
<organism evidence="7 8">
    <name type="scientific">Nesterenkonia sandarakina</name>
    <dbReference type="NCBI Taxonomy" id="272918"/>
    <lineage>
        <taxon>Bacteria</taxon>
        <taxon>Bacillati</taxon>
        <taxon>Actinomycetota</taxon>
        <taxon>Actinomycetes</taxon>
        <taxon>Micrococcales</taxon>
        <taxon>Micrococcaceae</taxon>
        <taxon>Nesterenkonia</taxon>
    </lineage>
</organism>
<dbReference type="EMBL" id="PVTY01000002">
    <property type="protein sequence ID" value="PRZ18414.1"/>
    <property type="molecule type" value="Genomic_DNA"/>
</dbReference>
<comment type="caution">
    <text evidence="7">The sequence shown here is derived from an EMBL/GenBank/DDBJ whole genome shotgun (WGS) entry which is preliminary data.</text>
</comment>
<sequence>MEDMDSASQTPPAQNSARPQRPPLLRAAQTPLAGVCLGLSRHLGISVTSVRTVMIGLSIAGGIGLLLYCWLWIFVPQEDEPRPDAAARGLSGPAVEGEDASDPAGAGSQAGASSGIDPKAEPAQYWSARGRELLHSLTSSPQVLLGGALLGGAGLIGLQLLGAEINWWLIGPPLILGVGVLLAWSQVDAIGPRTGDQAPGQRASGARSRQAILWQFSIGVLLVILALLLLAGGFLPAADLLLGLMVAAMLLAGVALVTAPWLIRLYRTSNTERARAAAEAERADIAAHLHDSVLQTLAMIQKHRHDPASVERLARRQERQLRGWLYSRDSAETGTLKEQLTSIAAELEELHSVPVEVVAVGESRRSDHRVLVAAAREGIVNALKHAGPASVYLESTPAEDAVFIRDRGTGFDPAGIESDRLGVRESIIGRMSRAGGSARIRSGETGTEVQLRMPVTATTGPEAPTEPLREREETYG</sequence>
<feature type="region of interest" description="Disordered" evidence="4">
    <location>
        <begin position="83"/>
        <end position="118"/>
    </location>
</feature>
<reference evidence="7 8" key="1">
    <citation type="submission" date="2018-03" db="EMBL/GenBank/DDBJ databases">
        <title>Comparative analysis of microorganisms from saline springs in Andes Mountain Range, Colombia.</title>
        <authorList>
            <person name="Rubin E."/>
        </authorList>
    </citation>
    <scope>NUCLEOTIDE SEQUENCE [LARGE SCALE GENOMIC DNA]</scope>
    <source>
        <strain evidence="7 8">CG 35</strain>
    </source>
</reference>
<feature type="transmembrane region" description="Helical" evidence="5">
    <location>
        <begin position="53"/>
        <end position="75"/>
    </location>
</feature>
<evidence type="ECO:0000313" key="7">
    <source>
        <dbReference type="EMBL" id="PRZ18414.1"/>
    </source>
</evidence>
<feature type="region of interest" description="Disordered" evidence="4">
    <location>
        <begin position="1"/>
        <end position="22"/>
    </location>
</feature>
<evidence type="ECO:0000256" key="3">
    <source>
        <dbReference type="ARBA" id="ARBA00023012"/>
    </source>
</evidence>
<dbReference type="PANTHER" id="PTHR24421:SF61">
    <property type="entry name" value="OXYGEN SENSOR HISTIDINE KINASE NREB"/>
    <property type="match status" value="1"/>
</dbReference>
<feature type="transmembrane region" description="Helical" evidence="5">
    <location>
        <begin position="212"/>
        <end position="235"/>
    </location>
</feature>
<evidence type="ECO:0000256" key="4">
    <source>
        <dbReference type="SAM" id="MobiDB-lite"/>
    </source>
</evidence>
<dbReference type="InterPro" id="IPR007168">
    <property type="entry name" value="Phageshock_PspC_N"/>
</dbReference>
<dbReference type="AlphaFoldDB" id="A0A2T0YS02"/>
<keyword evidence="5" id="KW-1133">Transmembrane helix</keyword>
<feature type="domain" description="Phage shock protein PspC N-terminal" evidence="6">
    <location>
        <begin position="28"/>
        <end position="78"/>
    </location>
</feature>
<feature type="compositionally biased region" description="Low complexity" evidence="4">
    <location>
        <begin position="454"/>
        <end position="466"/>
    </location>
</feature>
<keyword evidence="5" id="KW-0812">Transmembrane</keyword>
<dbReference type="InterPro" id="IPR036890">
    <property type="entry name" value="HATPase_C_sf"/>
</dbReference>
<keyword evidence="8" id="KW-1185">Reference proteome</keyword>
<keyword evidence="3" id="KW-0902">Two-component regulatory system</keyword>
<feature type="region of interest" description="Disordered" evidence="4">
    <location>
        <begin position="434"/>
        <end position="476"/>
    </location>
</feature>
<dbReference type="OrthoDB" id="3534856at2"/>
<keyword evidence="5" id="KW-0472">Membrane</keyword>
<evidence type="ECO:0000256" key="1">
    <source>
        <dbReference type="ARBA" id="ARBA00022679"/>
    </source>
</evidence>
<feature type="transmembrane region" description="Helical" evidence="5">
    <location>
        <begin position="167"/>
        <end position="184"/>
    </location>
</feature>
<evidence type="ECO:0000256" key="2">
    <source>
        <dbReference type="ARBA" id="ARBA00022777"/>
    </source>
</evidence>
<feature type="transmembrane region" description="Helical" evidence="5">
    <location>
        <begin position="241"/>
        <end position="263"/>
    </location>
</feature>
<dbReference type="Pfam" id="PF04024">
    <property type="entry name" value="PspC"/>
    <property type="match status" value="1"/>
</dbReference>
<dbReference type="Proteomes" id="UP000238217">
    <property type="component" value="Unassembled WGS sequence"/>
</dbReference>
<feature type="compositionally biased region" description="Low complexity" evidence="4">
    <location>
        <begin position="102"/>
        <end position="115"/>
    </location>
</feature>
<evidence type="ECO:0000259" key="6">
    <source>
        <dbReference type="Pfam" id="PF04024"/>
    </source>
</evidence>
<feature type="compositionally biased region" description="Polar residues" evidence="4">
    <location>
        <begin position="1"/>
        <end position="18"/>
    </location>
</feature>
<dbReference type="SUPFAM" id="SSF55874">
    <property type="entry name" value="ATPase domain of HSP90 chaperone/DNA topoisomerase II/histidine kinase"/>
    <property type="match status" value="1"/>
</dbReference>
<gene>
    <name evidence="7" type="ORF">BCL67_10277</name>
</gene>
<feature type="transmembrane region" description="Helical" evidence="5">
    <location>
        <begin position="143"/>
        <end position="161"/>
    </location>
</feature>
<dbReference type="PANTHER" id="PTHR24421">
    <property type="entry name" value="NITRATE/NITRITE SENSOR PROTEIN NARX-RELATED"/>
    <property type="match status" value="1"/>
</dbReference>
<feature type="compositionally biased region" description="Basic and acidic residues" evidence="4">
    <location>
        <begin position="467"/>
        <end position="476"/>
    </location>
</feature>
<protein>
    <submittedName>
        <fullName evidence="7">Phage shock protein C (PspC) family protein</fullName>
    </submittedName>
</protein>